<feature type="coiled-coil region" evidence="1">
    <location>
        <begin position="88"/>
        <end position="115"/>
    </location>
</feature>
<protein>
    <submittedName>
        <fullName evidence="2">Uncharacterized protein</fullName>
    </submittedName>
</protein>
<comment type="caution">
    <text evidence="2">The sequence shown here is derived from an EMBL/GenBank/DDBJ whole genome shotgun (WGS) entry which is preliminary data.</text>
</comment>
<evidence type="ECO:0000256" key="1">
    <source>
        <dbReference type="SAM" id="Coils"/>
    </source>
</evidence>
<evidence type="ECO:0000313" key="3">
    <source>
        <dbReference type="Proteomes" id="UP000759103"/>
    </source>
</evidence>
<keyword evidence="3" id="KW-1185">Reference proteome</keyword>
<dbReference type="Proteomes" id="UP000759103">
    <property type="component" value="Unassembled WGS sequence"/>
</dbReference>
<gene>
    <name evidence="2" type="ORF">KZ820_10520</name>
</gene>
<keyword evidence="1" id="KW-0175">Coiled coil</keyword>
<name>A0ABS7BNI5_9SPHN</name>
<dbReference type="EMBL" id="JAHXZN010000003">
    <property type="protein sequence ID" value="MBW6531168.1"/>
    <property type="molecule type" value="Genomic_DNA"/>
</dbReference>
<reference evidence="2 3" key="1">
    <citation type="submission" date="2021-07" db="EMBL/GenBank/DDBJ databases">
        <title>Sphingomonas sp.</title>
        <authorList>
            <person name="Feng G."/>
            <person name="Li J."/>
            <person name="Pan M."/>
        </authorList>
    </citation>
    <scope>NUCLEOTIDE SEQUENCE [LARGE SCALE GENOMIC DNA]</scope>
    <source>
        <strain evidence="2 3">RRHST34</strain>
    </source>
</reference>
<dbReference type="RefSeq" id="WP_219748595.1">
    <property type="nucleotide sequence ID" value="NZ_JAHXZN010000003.1"/>
</dbReference>
<evidence type="ECO:0000313" key="2">
    <source>
        <dbReference type="EMBL" id="MBW6531168.1"/>
    </source>
</evidence>
<organism evidence="2 3">
    <name type="scientific">Sphingomonas citri</name>
    <dbReference type="NCBI Taxonomy" id="2862499"/>
    <lineage>
        <taxon>Bacteria</taxon>
        <taxon>Pseudomonadati</taxon>
        <taxon>Pseudomonadota</taxon>
        <taxon>Alphaproteobacteria</taxon>
        <taxon>Sphingomonadales</taxon>
        <taxon>Sphingomonadaceae</taxon>
        <taxon>Sphingomonas</taxon>
    </lineage>
</organism>
<sequence>MTDRKTPGRTREAITGDRRDQIVGLINRWTNDWGKLTGPGLEKKVESCLKLKLSRIGMLKHQEIEAAFNAKRKELDGGKPKRIRLVGEELLLQRIKRQEEQIVKLKAVVSGYEERFVRYIYNARIRKGMTAEELEMPLPNRNEG</sequence>
<proteinExistence type="predicted"/>
<accession>A0ABS7BNI5</accession>